<proteinExistence type="predicted"/>
<feature type="non-terminal residue" evidence="1">
    <location>
        <position position="1"/>
    </location>
</feature>
<sequence>GKKNKDKPHTSKGMAGSIIQLGNQAFIVDAHGKTHEIIGSSSTVPPSASINTAHFLQTDDLEYNNPLVLDSMCSADVEEYVLIVSQDTLHASVDWRERRRNLDDLDLTAITAAPLPTSSKSDFLTLHLIVDRTVTGVGGLSINALGIGSIKLFIPKYSSILLKNVLIIPASTVWLISITCITESLQCSVTFNASSVTLKNCTSALFATG</sequence>
<organism evidence="1 2">
    <name type="scientific">Laccaria amethystina LaAM-08-1</name>
    <dbReference type="NCBI Taxonomy" id="1095629"/>
    <lineage>
        <taxon>Eukaryota</taxon>
        <taxon>Fungi</taxon>
        <taxon>Dikarya</taxon>
        <taxon>Basidiomycota</taxon>
        <taxon>Agaricomycotina</taxon>
        <taxon>Agaricomycetes</taxon>
        <taxon>Agaricomycetidae</taxon>
        <taxon>Agaricales</taxon>
        <taxon>Agaricineae</taxon>
        <taxon>Hydnangiaceae</taxon>
        <taxon>Laccaria</taxon>
    </lineage>
</organism>
<keyword evidence="2" id="KW-1185">Reference proteome</keyword>
<dbReference type="EMBL" id="KN838739">
    <property type="protein sequence ID" value="KIJ95909.1"/>
    <property type="molecule type" value="Genomic_DNA"/>
</dbReference>
<accession>A0A0C9WK66</accession>
<dbReference type="Proteomes" id="UP000054477">
    <property type="component" value="Unassembled WGS sequence"/>
</dbReference>
<evidence type="ECO:0000313" key="2">
    <source>
        <dbReference type="Proteomes" id="UP000054477"/>
    </source>
</evidence>
<reference evidence="2" key="2">
    <citation type="submission" date="2015-01" db="EMBL/GenBank/DDBJ databases">
        <title>Evolutionary Origins and Diversification of the Mycorrhizal Mutualists.</title>
        <authorList>
            <consortium name="DOE Joint Genome Institute"/>
            <consortium name="Mycorrhizal Genomics Consortium"/>
            <person name="Kohler A."/>
            <person name="Kuo A."/>
            <person name="Nagy L.G."/>
            <person name="Floudas D."/>
            <person name="Copeland A."/>
            <person name="Barry K.W."/>
            <person name="Cichocki N."/>
            <person name="Veneault-Fourrey C."/>
            <person name="LaButti K."/>
            <person name="Lindquist E.A."/>
            <person name="Lipzen A."/>
            <person name="Lundell T."/>
            <person name="Morin E."/>
            <person name="Murat C."/>
            <person name="Riley R."/>
            <person name="Ohm R."/>
            <person name="Sun H."/>
            <person name="Tunlid A."/>
            <person name="Henrissat B."/>
            <person name="Grigoriev I.V."/>
            <person name="Hibbett D.S."/>
            <person name="Martin F."/>
        </authorList>
    </citation>
    <scope>NUCLEOTIDE SEQUENCE [LARGE SCALE GENOMIC DNA]</scope>
    <source>
        <strain evidence="2">LaAM-08-1</strain>
    </source>
</reference>
<protein>
    <submittedName>
        <fullName evidence="1">Uncharacterized protein</fullName>
    </submittedName>
</protein>
<dbReference type="STRING" id="1095629.A0A0C9WK66"/>
<name>A0A0C9WK66_9AGAR</name>
<reference evidence="1 2" key="1">
    <citation type="submission" date="2014-04" db="EMBL/GenBank/DDBJ databases">
        <authorList>
            <consortium name="DOE Joint Genome Institute"/>
            <person name="Kuo A."/>
            <person name="Kohler A."/>
            <person name="Nagy L.G."/>
            <person name="Floudas D."/>
            <person name="Copeland A."/>
            <person name="Barry K.W."/>
            <person name="Cichocki N."/>
            <person name="Veneault-Fourrey C."/>
            <person name="LaButti K."/>
            <person name="Lindquist E.A."/>
            <person name="Lipzen A."/>
            <person name="Lundell T."/>
            <person name="Morin E."/>
            <person name="Murat C."/>
            <person name="Sun H."/>
            <person name="Tunlid A."/>
            <person name="Henrissat B."/>
            <person name="Grigoriev I.V."/>
            <person name="Hibbett D.S."/>
            <person name="Martin F."/>
            <person name="Nordberg H.P."/>
            <person name="Cantor M.N."/>
            <person name="Hua S.X."/>
        </authorList>
    </citation>
    <scope>NUCLEOTIDE SEQUENCE [LARGE SCALE GENOMIC DNA]</scope>
    <source>
        <strain evidence="1 2">LaAM-08-1</strain>
    </source>
</reference>
<dbReference type="OrthoDB" id="3265384at2759"/>
<gene>
    <name evidence="1" type="ORF">K443DRAFT_36159</name>
</gene>
<feature type="non-terminal residue" evidence="1">
    <location>
        <position position="209"/>
    </location>
</feature>
<dbReference type="AlphaFoldDB" id="A0A0C9WK66"/>
<dbReference type="HOGENOM" id="CLU_1318153_0_0_1"/>
<evidence type="ECO:0000313" key="1">
    <source>
        <dbReference type="EMBL" id="KIJ95909.1"/>
    </source>
</evidence>